<dbReference type="EMBL" id="CP001625">
    <property type="protein sequence ID" value="ACS60279.1"/>
    <property type="molecule type" value="Genomic_DNA"/>
</dbReference>
<feature type="region of interest" description="Disordered" evidence="1">
    <location>
        <begin position="1"/>
        <end position="22"/>
    </location>
</feature>
<protein>
    <submittedName>
        <fullName evidence="2">Uncharacterized protein</fullName>
    </submittedName>
</protein>
<gene>
    <name evidence="2" type="ordered locus">Rleg_5458</name>
</gene>
<evidence type="ECO:0000256" key="1">
    <source>
        <dbReference type="SAM" id="MobiDB-lite"/>
    </source>
</evidence>
<sequence>MDFKTLQKLESMPGSMQAKPRDPEEDVLVLLKLRNGHSVPGYVRPRARISGDIVSGEIRAGDLERLADDPAIESMSLSKALPVIE</sequence>
<dbReference type="KEGG" id="rlg:Rleg_5458"/>
<geneLocation type="plasmid" evidence="2 3">
    <name>pR132503</name>
</geneLocation>
<keyword evidence="2" id="KW-0614">Plasmid</keyword>
<name>C6B8P1_RHILS</name>
<organism evidence="2 3">
    <name type="scientific">Rhizobium leguminosarum bv. trifolii (strain WSM1325)</name>
    <dbReference type="NCBI Taxonomy" id="395491"/>
    <lineage>
        <taxon>Bacteria</taxon>
        <taxon>Pseudomonadati</taxon>
        <taxon>Pseudomonadota</taxon>
        <taxon>Alphaproteobacteria</taxon>
        <taxon>Hyphomicrobiales</taxon>
        <taxon>Rhizobiaceae</taxon>
        <taxon>Rhizobium/Agrobacterium group</taxon>
        <taxon>Rhizobium</taxon>
    </lineage>
</organism>
<dbReference type="AlphaFoldDB" id="C6B8P1"/>
<accession>C6B8P1</accession>
<reference evidence="2 3" key="1">
    <citation type="journal article" date="2010" name="Stand. Genomic Sci.">
        <title>Complete genome sequence of Rhizobium leguminosarum bv. trifolii strain WSM1325, an effective microsymbiont of annual Mediterranean clovers.</title>
        <authorList>
            <person name="Reeve W."/>
            <person name="O'Hara G."/>
            <person name="Chain P."/>
            <person name="Ardley J."/>
            <person name="Brau L."/>
            <person name="Nandesena K."/>
            <person name="Tiwari R."/>
            <person name="Copeland A."/>
            <person name="Nolan M."/>
            <person name="Han C."/>
            <person name="Brettin T."/>
            <person name="Land M."/>
            <person name="Ovchinikova G."/>
            <person name="Ivanova N."/>
            <person name="Mavromatis K."/>
            <person name="Markowitz V."/>
            <person name="Kyrpides N."/>
            <person name="Melino V."/>
            <person name="Denton M."/>
            <person name="Yates R."/>
            <person name="Howieson J."/>
        </authorList>
    </citation>
    <scope>NUCLEOTIDE SEQUENCE [LARGE SCALE GENOMIC DNA]</scope>
    <source>
        <strain evidence="2 3">WSM1325</strain>
        <plasmid evidence="3">Plasmid pR132503</plasmid>
    </source>
</reference>
<dbReference type="HOGENOM" id="CLU_2510340_0_0_5"/>
<dbReference type="Proteomes" id="UP000002256">
    <property type="component" value="Plasmid pR132503"/>
</dbReference>
<evidence type="ECO:0000313" key="3">
    <source>
        <dbReference type="Proteomes" id="UP000002256"/>
    </source>
</evidence>
<evidence type="ECO:0000313" key="2">
    <source>
        <dbReference type="EMBL" id="ACS60279.1"/>
    </source>
</evidence>
<proteinExistence type="predicted"/>